<dbReference type="EMBL" id="JAUEPP010000011">
    <property type="protein sequence ID" value="KAK3334390.1"/>
    <property type="molecule type" value="Genomic_DNA"/>
</dbReference>
<sequence>MTNAHSIPLPQESESCNKTLDAIITAPVLSIRAMLFSLYAEGDRDLKSRIEKLASDFTNLPACEDPDAPRIAAGTEGTTTSEEHSDKERATEHLPKDQQKGKETEVVPDLKVCDHCFDDFDANGYHEQDECCYHDGKMVIEHQSNIWELELGVNPMNFTAMVGYDTAYYRAHYPDAFYWDCCGQVGSNEGCIYDVHRSRH</sequence>
<dbReference type="GeneID" id="87867481"/>
<dbReference type="RefSeq" id="XP_062676556.1">
    <property type="nucleotide sequence ID" value="XM_062830327.1"/>
</dbReference>
<evidence type="ECO:0000313" key="2">
    <source>
        <dbReference type="EMBL" id="KAK3334390.1"/>
    </source>
</evidence>
<feature type="compositionally biased region" description="Basic and acidic residues" evidence="1">
    <location>
        <begin position="81"/>
        <end position="102"/>
    </location>
</feature>
<comment type="caution">
    <text evidence="2">The sequence shown here is derived from an EMBL/GenBank/DDBJ whole genome shotgun (WGS) entry which is preliminary data.</text>
</comment>
<protein>
    <submittedName>
        <fullName evidence="2">Uncharacterized protein</fullName>
    </submittedName>
</protein>
<dbReference type="PANTHER" id="PTHR38167:SF1">
    <property type="entry name" value="C2H2-TYPE DOMAIN-CONTAINING PROTEIN"/>
    <property type="match status" value="1"/>
</dbReference>
<keyword evidence="3" id="KW-1185">Reference proteome</keyword>
<evidence type="ECO:0000313" key="3">
    <source>
        <dbReference type="Proteomes" id="UP001278500"/>
    </source>
</evidence>
<reference evidence="2" key="1">
    <citation type="journal article" date="2023" name="Mol. Phylogenet. Evol.">
        <title>Genome-scale phylogeny and comparative genomics of the fungal order Sordariales.</title>
        <authorList>
            <person name="Hensen N."/>
            <person name="Bonometti L."/>
            <person name="Westerberg I."/>
            <person name="Brannstrom I.O."/>
            <person name="Guillou S."/>
            <person name="Cros-Aarteil S."/>
            <person name="Calhoun S."/>
            <person name="Haridas S."/>
            <person name="Kuo A."/>
            <person name="Mondo S."/>
            <person name="Pangilinan J."/>
            <person name="Riley R."/>
            <person name="LaButti K."/>
            <person name="Andreopoulos B."/>
            <person name="Lipzen A."/>
            <person name="Chen C."/>
            <person name="Yan M."/>
            <person name="Daum C."/>
            <person name="Ng V."/>
            <person name="Clum A."/>
            <person name="Steindorff A."/>
            <person name="Ohm R.A."/>
            <person name="Martin F."/>
            <person name="Silar P."/>
            <person name="Natvig D.O."/>
            <person name="Lalanne C."/>
            <person name="Gautier V."/>
            <person name="Ament-Velasquez S.L."/>
            <person name="Kruys A."/>
            <person name="Hutchinson M.I."/>
            <person name="Powell A.J."/>
            <person name="Barry K."/>
            <person name="Miller A.N."/>
            <person name="Grigoriev I.V."/>
            <person name="Debuchy R."/>
            <person name="Gladieux P."/>
            <person name="Hiltunen Thoren M."/>
            <person name="Johannesson H."/>
        </authorList>
    </citation>
    <scope>NUCLEOTIDE SEQUENCE</scope>
    <source>
        <strain evidence="2">CBS 560.94</strain>
    </source>
</reference>
<dbReference type="Proteomes" id="UP001278500">
    <property type="component" value="Unassembled WGS sequence"/>
</dbReference>
<dbReference type="PANTHER" id="PTHR38167">
    <property type="entry name" value="C2H2-TYPE DOMAIN-CONTAINING PROTEIN"/>
    <property type="match status" value="1"/>
</dbReference>
<gene>
    <name evidence="2" type="ORF">B0H65DRAFT_566504</name>
</gene>
<name>A0AAE0J0P4_9PEZI</name>
<organism evidence="2 3">
    <name type="scientific">Neurospora tetraspora</name>
    <dbReference type="NCBI Taxonomy" id="94610"/>
    <lineage>
        <taxon>Eukaryota</taxon>
        <taxon>Fungi</taxon>
        <taxon>Dikarya</taxon>
        <taxon>Ascomycota</taxon>
        <taxon>Pezizomycotina</taxon>
        <taxon>Sordariomycetes</taxon>
        <taxon>Sordariomycetidae</taxon>
        <taxon>Sordariales</taxon>
        <taxon>Sordariaceae</taxon>
        <taxon>Neurospora</taxon>
    </lineage>
</organism>
<accession>A0AAE0J0P4</accession>
<evidence type="ECO:0000256" key="1">
    <source>
        <dbReference type="SAM" id="MobiDB-lite"/>
    </source>
</evidence>
<reference evidence="2" key="2">
    <citation type="submission" date="2023-06" db="EMBL/GenBank/DDBJ databases">
        <authorList>
            <consortium name="Lawrence Berkeley National Laboratory"/>
            <person name="Haridas S."/>
            <person name="Hensen N."/>
            <person name="Bonometti L."/>
            <person name="Westerberg I."/>
            <person name="Brannstrom I.O."/>
            <person name="Guillou S."/>
            <person name="Cros-Aarteil S."/>
            <person name="Calhoun S."/>
            <person name="Kuo A."/>
            <person name="Mondo S."/>
            <person name="Pangilinan J."/>
            <person name="Riley R."/>
            <person name="Labutti K."/>
            <person name="Andreopoulos B."/>
            <person name="Lipzen A."/>
            <person name="Chen C."/>
            <person name="Yanf M."/>
            <person name="Daum C."/>
            <person name="Ng V."/>
            <person name="Clum A."/>
            <person name="Steindorff A."/>
            <person name="Ohm R."/>
            <person name="Martin F."/>
            <person name="Silar P."/>
            <person name="Natvig D."/>
            <person name="Lalanne C."/>
            <person name="Gautier V."/>
            <person name="Ament-Velasquez S.L."/>
            <person name="Kruys A."/>
            <person name="Hutchinson M.I."/>
            <person name="Powell A.J."/>
            <person name="Barry K."/>
            <person name="Miller A.N."/>
            <person name="Grigoriev I.V."/>
            <person name="Debuchy R."/>
            <person name="Gladieux P."/>
            <person name="Thoren M.H."/>
            <person name="Johannesson H."/>
        </authorList>
    </citation>
    <scope>NUCLEOTIDE SEQUENCE</scope>
    <source>
        <strain evidence="2">CBS 560.94</strain>
    </source>
</reference>
<proteinExistence type="predicted"/>
<dbReference type="AlphaFoldDB" id="A0AAE0J0P4"/>
<feature type="region of interest" description="Disordered" evidence="1">
    <location>
        <begin position="64"/>
        <end position="102"/>
    </location>
</feature>